<gene>
    <name evidence="1" type="ORF">HNP76_002830</name>
</gene>
<sequence length="218" mass="24497">MPEQQPTTLIKKHLIRPFLNDGTPAVPAWVQIKKATENTVNMNPQTEDRDYISDEQPTTELISYKMNVAYGVTTYKGQPDFELFYKLYKNRYVGSDAQKELLLAYLFDKVQVGDTVKYFAQKWNSTIVVNDFNTTGTVIDVTINANGTPTEGYITIENGEVTFTPHEGGLPTFSLLASEPDDWATNYTDYYTKDGDVYAAVTGAEAPTFAADTYYRAD</sequence>
<dbReference type="AlphaFoldDB" id="A0A7W8GBK4"/>
<name>A0A7W8GBK4_9SPIR</name>
<comment type="caution">
    <text evidence="1">The sequence shown here is derived from an EMBL/GenBank/DDBJ whole genome shotgun (WGS) entry which is preliminary data.</text>
</comment>
<keyword evidence="2" id="KW-1185">Reference proteome</keyword>
<protein>
    <submittedName>
        <fullName evidence="1">Uncharacterized protein</fullName>
    </submittedName>
</protein>
<organism evidence="1 2">
    <name type="scientific">Treponema ruminis</name>
    <dbReference type="NCBI Taxonomy" id="744515"/>
    <lineage>
        <taxon>Bacteria</taxon>
        <taxon>Pseudomonadati</taxon>
        <taxon>Spirochaetota</taxon>
        <taxon>Spirochaetia</taxon>
        <taxon>Spirochaetales</taxon>
        <taxon>Treponemataceae</taxon>
        <taxon>Treponema</taxon>
    </lineage>
</organism>
<evidence type="ECO:0000313" key="1">
    <source>
        <dbReference type="EMBL" id="MBB5227430.1"/>
    </source>
</evidence>
<dbReference type="RefSeq" id="WP_184661655.1">
    <property type="nucleotide sequence ID" value="NZ_CP031518.1"/>
</dbReference>
<evidence type="ECO:0000313" key="2">
    <source>
        <dbReference type="Proteomes" id="UP000518887"/>
    </source>
</evidence>
<proteinExistence type="predicted"/>
<dbReference type="EMBL" id="JACHFQ010000011">
    <property type="protein sequence ID" value="MBB5227430.1"/>
    <property type="molecule type" value="Genomic_DNA"/>
</dbReference>
<dbReference type="Proteomes" id="UP000518887">
    <property type="component" value="Unassembled WGS sequence"/>
</dbReference>
<reference evidence="1 2" key="1">
    <citation type="submission" date="2020-08" db="EMBL/GenBank/DDBJ databases">
        <title>Genomic Encyclopedia of Type Strains, Phase IV (KMG-IV): sequencing the most valuable type-strain genomes for metagenomic binning, comparative biology and taxonomic classification.</title>
        <authorList>
            <person name="Goeker M."/>
        </authorList>
    </citation>
    <scope>NUCLEOTIDE SEQUENCE [LARGE SCALE GENOMIC DNA]</scope>
    <source>
        <strain evidence="1 2">DSM 103462</strain>
    </source>
</reference>
<accession>A0A7W8GBK4</accession>